<dbReference type="OrthoDB" id="7778470at2"/>
<name>A0A844HBF1_9RHOB</name>
<comment type="caution">
    <text evidence="1">The sequence shown here is derived from an EMBL/GenBank/DDBJ whole genome shotgun (WGS) entry which is preliminary data.</text>
</comment>
<reference evidence="1 2" key="1">
    <citation type="submission" date="2019-11" db="EMBL/GenBank/DDBJ databases">
        <authorList>
            <person name="Dong K."/>
        </authorList>
    </citation>
    <scope>NUCLEOTIDE SEQUENCE [LARGE SCALE GENOMIC DNA]</scope>
    <source>
        <strain evidence="1 2">JCM 17370</strain>
    </source>
</reference>
<gene>
    <name evidence="1" type="ORF">GL279_18385</name>
</gene>
<sequence length="130" mass="14419">MSEPTPAQLARLRQLAQLKSDLEMRRFSAYRSRVEVAQAQIAAIEHDLQGIYAATGDFTIAEARLANALAGERSRALLRAEQSLQQMLPGYEVARQAAVREFGRVKVLGEIRADLLDQKAQEARRKASLG</sequence>
<dbReference type="AlphaFoldDB" id="A0A844HBF1"/>
<dbReference type="EMBL" id="WMIF01000046">
    <property type="protein sequence ID" value="MTH36558.1"/>
    <property type="molecule type" value="Genomic_DNA"/>
</dbReference>
<dbReference type="Proteomes" id="UP000442533">
    <property type="component" value="Unassembled WGS sequence"/>
</dbReference>
<evidence type="ECO:0000313" key="1">
    <source>
        <dbReference type="EMBL" id="MTH36558.1"/>
    </source>
</evidence>
<accession>A0A844HBF1</accession>
<keyword evidence="2" id="KW-1185">Reference proteome</keyword>
<proteinExistence type="predicted"/>
<protein>
    <submittedName>
        <fullName evidence="1">Uncharacterized protein</fullName>
    </submittedName>
</protein>
<organism evidence="1 2">
    <name type="scientific">Paracoccus limosus</name>
    <dbReference type="NCBI Taxonomy" id="913252"/>
    <lineage>
        <taxon>Bacteria</taxon>
        <taxon>Pseudomonadati</taxon>
        <taxon>Pseudomonadota</taxon>
        <taxon>Alphaproteobacteria</taxon>
        <taxon>Rhodobacterales</taxon>
        <taxon>Paracoccaceae</taxon>
        <taxon>Paracoccus</taxon>
    </lineage>
</organism>
<evidence type="ECO:0000313" key="2">
    <source>
        <dbReference type="Proteomes" id="UP000442533"/>
    </source>
</evidence>
<dbReference type="RefSeq" id="WP_155066064.1">
    <property type="nucleotide sequence ID" value="NZ_WMIF01000046.1"/>
</dbReference>